<evidence type="ECO:0000313" key="2">
    <source>
        <dbReference type="EMBL" id="KAA9006974.1"/>
    </source>
</evidence>
<dbReference type="PANTHER" id="PTHR34300:SF1">
    <property type="entry name" value="QUEUOSINE PRECURSOR TRANSPORTER"/>
    <property type="match status" value="1"/>
</dbReference>
<dbReference type="PANTHER" id="PTHR34300">
    <property type="entry name" value="QUEUOSINE PRECURSOR TRANSPORTER-RELATED"/>
    <property type="match status" value="1"/>
</dbReference>
<gene>
    <name evidence="2" type="ORF">F3S47_14510</name>
</gene>
<feature type="transmembrane region" description="Helical" evidence="1">
    <location>
        <begin position="60"/>
        <end position="80"/>
    </location>
</feature>
<protein>
    <recommendedName>
        <fullName evidence="1">Probable queuosine precursor transporter</fullName>
        <shortName evidence="1">Q precursor transporter</shortName>
    </recommendedName>
</protein>
<dbReference type="GO" id="GO:0005886">
    <property type="term" value="C:plasma membrane"/>
    <property type="evidence" value="ECO:0007669"/>
    <property type="project" value="UniProtKB-SubCell"/>
</dbReference>
<keyword evidence="1" id="KW-0813">Transport</keyword>
<feature type="transmembrane region" description="Helical" evidence="1">
    <location>
        <begin position="122"/>
        <end position="151"/>
    </location>
</feature>
<accession>A0A5J5GHG3</accession>
<dbReference type="EMBL" id="VYQE01000004">
    <property type="protein sequence ID" value="KAA9006974.1"/>
    <property type="molecule type" value="Genomic_DNA"/>
</dbReference>
<keyword evidence="1" id="KW-0997">Cell inner membrane</keyword>
<comment type="subcellular location">
    <subcellularLocation>
        <location evidence="1">Cell inner membrane</location>
        <topology evidence="1">Multi-pass membrane protein</topology>
    </subcellularLocation>
</comment>
<sequence length="208" mass="21972">MTRILPGILAMAAVVVASNILVQFLILDGLLTWGAFTYPVAFLVTDVMNRVYGAGPARRVVLAGFAVGVVCSLIGSQIMLEFGPAVPLRVAVASGSAFLLAQLLDVAIFSRFREGAWWRAPLVSTLVGSTVDTAIFFTVAFAGVLSFGAAADAQIAWAQEAVPFLLTGPFAPLWVSLAVADWAVKLAVALIALVPFRLITEQLRARPA</sequence>
<keyword evidence="3" id="KW-1185">Reference proteome</keyword>
<feature type="transmembrane region" description="Helical" evidence="1">
    <location>
        <begin position="7"/>
        <end position="25"/>
    </location>
</feature>
<evidence type="ECO:0000313" key="3">
    <source>
        <dbReference type="Proteomes" id="UP000326554"/>
    </source>
</evidence>
<evidence type="ECO:0000256" key="1">
    <source>
        <dbReference type="HAMAP-Rule" id="MF_02088"/>
    </source>
</evidence>
<comment type="similarity">
    <text evidence="1">Belongs to the vitamin uptake transporter (VUT/ECF) (TC 2.A.88) family. Q precursor transporter subfamily.</text>
</comment>
<feature type="transmembrane region" description="Helical" evidence="1">
    <location>
        <begin position="31"/>
        <end position="48"/>
    </location>
</feature>
<dbReference type="HAMAP" id="MF_02088">
    <property type="entry name" value="Q_prec_transport"/>
    <property type="match status" value="1"/>
</dbReference>
<keyword evidence="1" id="KW-1133">Transmembrane helix</keyword>
<keyword evidence="1" id="KW-0472">Membrane</keyword>
<feature type="transmembrane region" description="Helical" evidence="1">
    <location>
        <begin position="171"/>
        <end position="196"/>
    </location>
</feature>
<comment type="caution">
    <text evidence="2">The sequence shown here is derived from an EMBL/GenBank/DDBJ whole genome shotgun (WGS) entry which is preliminary data.</text>
</comment>
<keyword evidence="1" id="KW-1003">Cell membrane</keyword>
<reference evidence="2 3" key="1">
    <citation type="submission" date="2019-09" db="EMBL/GenBank/DDBJ databases">
        <authorList>
            <person name="Park J.-S."/>
            <person name="Choi H.-J."/>
        </authorList>
    </citation>
    <scope>NUCLEOTIDE SEQUENCE [LARGE SCALE GENOMIC DNA]</scope>
    <source>
        <strain evidence="2 3">176SS1-4</strain>
    </source>
</reference>
<keyword evidence="1" id="KW-0812">Transmembrane</keyword>
<dbReference type="RefSeq" id="WP_150445993.1">
    <property type="nucleotide sequence ID" value="NZ_VYQE01000004.1"/>
</dbReference>
<dbReference type="InterPro" id="IPR003744">
    <property type="entry name" value="YhhQ"/>
</dbReference>
<dbReference type="AlphaFoldDB" id="A0A5J5GHG3"/>
<proteinExistence type="inferred from homology"/>
<dbReference type="Proteomes" id="UP000326554">
    <property type="component" value="Unassembled WGS sequence"/>
</dbReference>
<dbReference type="GO" id="GO:0022857">
    <property type="term" value="F:transmembrane transporter activity"/>
    <property type="evidence" value="ECO:0007669"/>
    <property type="project" value="UniProtKB-UniRule"/>
</dbReference>
<organism evidence="2 3">
    <name type="scientific">Histidinibacterium aquaticum</name>
    <dbReference type="NCBI Taxonomy" id="2613962"/>
    <lineage>
        <taxon>Bacteria</taxon>
        <taxon>Pseudomonadati</taxon>
        <taxon>Pseudomonadota</taxon>
        <taxon>Alphaproteobacteria</taxon>
        <taxon>Rhodobacterales</taxon>
        <taxon>Paracoccaceae</taxon>
        <taxon>Histidinibacterium</taxon>
    </lineage>
</organism>
<dbReference type="NCBIfam" id="TIGR00697">
    <property type="entry name" value="queuosine precursor transporter"/>
    <property type="match status" value="1"/>
</dbReference>
<dbReference type="Pfam" id="PF02592">
    <property type="entry name" value="Vut_1"/>
    <property type="match status" value="1"/>
</dbReference>
<feature type="transmembrane region" description="Helical" evidence="1">
    <location>
        <begin position="86"/>
        <end position="110"/>
    </location>
</feature>
<name>A0A5J5GHG3_9RHOB</name>
<comment type="function">
    <text evidence="1">Involved in the import of queuosine (Q) precursors, required for Q precursor salvage.</text>
</comment>